<evidence type="ECO:0000313" key="10">
    <source>
        <dbReference type="Proteomes" id="UP000327118"/>
    </source>
</evidence>
<dbReference type="Gene3D" id="3.40.718.10">
    <property type="entry name" value="Isopropylmalate Dehydrogenase"/>
    <property type="match status" value="2"/>
</dbReference>
<comment type="cofactor">
    <cofactor evidence="1">
        <name>Mn(2+)</name>
        <dbReference type="ChEBI" id="CHEBI:29035"/>
    </cofactor>
</comment>
<evidence type="ECO:0000256" key="2">
    <source>
        <dbReference type="ARBA" id="ARBA00001946"/>
    </source>
</evidence>
<comment type="cofactor">
    <cofactor evidence="2">
        <name>Mg(2+)</name>
        <dbReference type="ChEBI" id="CHEBI:18420"/>
    </cofactor>
</comment>
<dbReference type="EMBL" id="ML739646">
    <property type="protein sequence ID" value="KAE8348202.1"/>
    <property type="molecule type" value="Genomic_DNA"/>
</dbReference>
<comment type="similarity">
    <text evidence="3">Belongs to the isocitrate and isopropylmalate dehydrogenases family.</text>
</comment>
<organism evidence="9 10">
    <name type="scientific">Aspergillus coremiiformis</name>
    <dbReference type="NCBI Taxonomy" id="138285"/>
    <lineage>
        <taxon>Eukaryota</taxon>
        <taxon>Fungi</taxon>
        <taxon>Dikarya</taxon>
        <taxon>Ascomycota</taxon>
        <taxon>Pezizomycotina</taxon>
        <taxon>Eurotiomycetes</taxon>
        <taxon>Eurotiomycetidae</taxon>
        <taxon>Eurotiales</taxon>
        <taxon>Aspergillaceae</taxon>
        <taxon>Aspergillus</taxon>
        <taxon>Aspergillus subgen. Circumdati</taxon>
    </lineage>
</organism>
<evidence type="ECO:0000256" key="1">
    <source>
        <dbReference type="ARBA" id="ARBA00001936"/>
    </source>
</evidence>
<dbReference type="SMART" id="SM01329">
    <property type="entry name" value="Iso_dh"/>
    <property type="match status" value="1"/>
</dbReference>
<keyword evidence="4" id="KW-0479">Metal-binding</keyword>
<dbReference type="SUPFAM" id="SSF53659">
    <property type="entry name" value="Isocitrate/Isopropylmalate dehydrogenase-like"/>
    <property type="match status" value="1"/>
</dbReference>
<accession>A0A5N6YRR5</accession>
<evidence type="ECO:0000259" key="8">
    <source>
        <dbReference type="SMART" id="SM01329"/>
    </source>
</evidence>
<keyword evidence="7" id="KW-0464">Manganese</keyword>
<dbReference type="Proteomes" id="UP000327118">
    <property type="component" value="Unassembled WGS sequence"/>
</dbReference>
<proteinExistence type="inferred from homology"/>
<evidence type="ECO:0000313" key="9">
    <source>
        <dbReference type="EMBL" id="KAE8348202.1"/>
    </source>
</evidence>
<dbReference type="AlphaFoldDB" id="A0A5N6YRR5"/>
<dbReference type="GO" id="GO:0046872">
    <property type="term" value="F:metal ion binding"/>
    <property type="evidence" value="ECO:0007669"/>
    <property type="project" value="UniProtKB-KW"/>
</dbReference>
<dbReference type="GO" id="GO:0016491">
    <property type="term" value="F:oxidoreductase activity"/>
    <property type="evidence" value="ECO:0007669"/>
    <property type="project" value="UniProtKB-KW"/>
</dbReference>
<sequence length="224" mass="24803">MNLDRKKNKSSHYGVTVLNALAEKLNTFKLEFAHYDWSSGTYKTSGKSIPDGGLEDLERHDAILFGVNCPPEKPDWVIIRENSEGNGTATEVATEVGREFPEVQVNKMLVDAMTTRMVLKPETLDTIVASNLHADNLLRPCRCRGRFDRCIVPTSNLESTGQHPSMFTPMHNSAFDISGKGAADPVTTFWTAAEKCAKDLEGKSTTKEVTTAVVAEIQRLEERT</sequence>
<evidence type="ECO:0000256" key="3">
    <source>
        <dbReference type="ARBA" id="ARBA00007769"/>
    </source>
</evidence>
<gene>
    <name evidence="9" type="ORF">BDV28DRAFT_161560</name>
</gene>
<dbReference type="PANTHER" id="PTHR43275">
    <property type="entry name" value="D-MALATE DEHYDROGENASE [DECARBOXYLATING]"/>
    <property type="match status" value="1"/>
</dbReference>
<keyword evidence="5" id="KW-0560">Oxidoreductase</keyword>
<dbReference type="InterPro" id="IPR050501">
    <property type="entry name" value="ICDH/IPMDH"/>
</dbReference>
<reference evidence="10" key="1">
    <citation type="submission" date="2019-04" db="EMBL/GenBank/DDBJ databases">
        <title>Friends and foes A comparative genomics studyof 23 Aspergillus species from section Flavi.</title>
        <authorList>
            <consortium name="DOE Joint Genome Institute"/>
            <person name="Kjaerbolling I."/>
            <person name="Vesth T."/>
            <person name="Frisvad J.C."/>
            <person name="Nybo J.L."/>
            <person name="Theobald S."/>
            <person name="Kildgaard S."/>
            <person name="Isbrandt T."/>
            <person name="Kuo A."/>
            <person name="Sato A."/>
            <person name="Lyhne E.K."/>
            <person name="Kogle M.E."/>
            <person name="Wiebenga A."/>
            <person name="Kun R.S."/>
            <person name="Lubbers R.J."/>
            <person name="Makela M.R."/>
            <person name="Barry K."/>
            <person name="Chovatia M."/>
            <person name="Clum A."/>
            <person name="Daum C."/>
            <person name="Haridas S."/>
            <person name="He G."/>
            <person name="LaButti K."/>
            <person name="Lipzen A."/>
            <person name="Mondo S."/>
            <person name="Riley R."/>
            <person name="Salamov A."/>
            <person name="Simmons B.A."/>
            <person name="Magnuson J.K."/>
            <person name="Henrissat B."/>
            <person name="Mortensen U.H."/>
            <person name="Larsen T.O."/>
            <person name="Devries R.P."/>
            <person name="Grigoriev I.V."/>
            <person name="Machida M."/>
            <person name="Baker S.E."/>
            <person name="Andersen M.R."/>
        </authorList>
    </citation>
    <scope>NUCLEOTIDE SEQUENCE [LARGE SCALE GENOMIC DNA]</scope>
    <source>
        <strain evidence="10">CBS 553.77</strain>
    </source>
</reference>
<dbReference type="OrthoDB" id="10261637at2759"/>
<dbReference type="InterPro" id="IPR024084">
    <property type="entry name" value="IsoPropMal-DH-like_dom"/>
</dbReference>
<evidence type="ECO:0000256" key="5">
    <source>
        <dbReference type="ARBA" id="ARBA00023002"/>
    </source>
</evidence>
<dbReference type="Pfam" id="PF00180">
    <property type="entry name" value="Iso_dh"/>
    <property type="match status" value="1"/>
</dbReference>
<name>A0A5N6YRR5_9EURO</name>
<evidence type="ECO:0000256" key="7">
    <source>
        <dbReference type="ARBA" id="ARBA00023211"/>
    </source>
</evidence>
<evidence type="ECO:0000256" key="4">
    <source>
        <dbReference type="ARBA" id="ARBA00022723"/>
    </source>
</evidence>
<protein>
    <recommendedName>
        <fullName evidence="8">Isopropylmalate dehydrogenase-like domain-containing protein</fullName>
    </recommendedName>
</protein>
<evidence type="ECO:0000256" key="6">
    <source>
        <dbReference type="ARBA" id="ARBA00023027"/>
    </source>
</evidence>
<keyword evidence="6" id="KW-0520">NAD</keyword>
<feature type="domain" description="Isopropylmalate dehydrogenase-like" evidence="8">
    <location>
        <begin position="11"/>
        <end position="213"/>
    </location>
</feature>
<keyword evidence="10" id="KW-1185">Reference proteome</keyword>
<dbReference type="PANTHER" id="PTHR43275:SF1">
    <property type="entry name" value="D-MALATE DEHYDROGENASE [DECARBOXYLATING]"/>
    <property type="match status" value="1"/>
</dbReference>